<accession>A0A3E0X1F9</accession>
<keyword evidence="4" id="KW-1185">Reference proteome</keyword>
<dbReference type="Gene3D" id="3.40.50.2020">
    <property type="match status" value="1"/>
</dbReference>
<dbReference type="SUPFAM" id="SSF53271">
    <property type="entry name" value="PRTase-like"/>
    <property type="match status" value="1"/>
</dbReference>
<evidence type="ECO:0000313" key="3">
    <source>
        <dbReference type="EMBL" id="RFA38136.1"/>
    </source>
</evidence>
<keyword evidence="3" id="KW-0328">Glycosyltransferase</keyword>
<dbReference type="AlphaFoldDB" id="A0A3E0X1F9"/>
<dbReference type="OrthoDB" id="9810066at2"/>
<keyword evidence="3" id="KW-0808">Transferase</keyword>
<evidence type="ECO:0000256" key="1">
    <source>
        <dbReference type="SAM" id="MobiDB-lite"/>
    </source>
</evidence>
<protein>
    <submittedName>
        <fullName evidence="3">Phosphoribosyltransferase</fullName>
    </submittedName>
</protein>
<organism evidence="3 4">
    <name type="scientific">Alkalilimnicola ehrlichii</name>
    <dbReference type="NCBI Taxonomy" id="351052"/>
    <lineage>
        <taxon>Bacteria</taxon>
        <taxon>Pseudomonadati</taxon>
        <taxon>Pseudomonadota</taxon>
        <taxon>Gammaproteobacteria</taxon>
        <taxon>Chromatiales</taxon>
        <taxon>Ectothiorhodospiraceae</taxon>
        <taxon>Alkalilimnicola</taxon>
    </lineage>
</organism>
<sequence length="233" mass="25242">MRFSNRVEAGRQLADVLGRYEGDERLLVLGLPRGGVPVAAEVANALNAELDLLIVRKLGVPGQEELAMGAVATGGALVLNEDLIKGLGITADYIDAALLAEERELKRREKAYRGERPLPTLAGRHLLVVDDGVATGATMRAAVKALRQHWPAKITVAVPVAPPDTVLRLREDADDVVCLSSPAPFYGVGAWYEDFSQTTDEEVRSILSHAWHDLPQPRPPGSVDDRREGMRDG</sequence>
<gene>
    <name evidence="3" type="ORF">CAL65_07370</name>
</gene>
<evidence type="ECO:0000259" key="2">
    <source>
        <dbReference type="Pfam" id="PF00156"/>
    </source>
</evidence>
<dbReference type="Gene3D" id="3.30.1310.20">
    <property type="entry name" value="PRTase-like"/>
    <property type="match status" value="1"/>
</dbReference>
<feature type="compositionally biased region" description="Basic and acidic residues" evidence="1">
    <location>
        <begin position="223"/>
        <end position="233"/>
    </location>
</feature>
<feature type="domain" description="Phosphoribosyltransferase" evidence="2">
    <location>
        <begin position="21"/>
        <end position="180"/>
    </location>
</feature>
<dbReference type="EMBL" id="NFZW01000005">
    <property type="protein sequence ID" value="RFA38136.1"/>
    <property type="molecule type" value="Genomic_DNA"/>
</dbReference>
<dbReference type="CDD" id="cd06223">
    <property type="entry name" value="PRTases_typeI"/>
    <property type="match status" value="1"/>
</dbReference>
<dbReference type="RefSeq" id="WP_116301451.1">
    <property type="nucleotide sequence ID" value="NZ_NFZV01000004.1"/>
</dbReference>
<proteinExistence type="predicted"/>
<evidence type="ECO:0000313" key="4">
    <source>
        <dbReference type="Proteomes" id="UP000256763"/>
    </source>
</evidence>
<dbReference type="Proteomes" id="UP000256763">
    <property type="component" value="Unassembled WGS sequence"/>
</dbReference>
<dbReference type="Pfam" id="PF00156">
    <property type="entry name" value="Pribosyltran"/>
    <property type="match status" value="1"/>
</dbReference>
<dbReference type="InterPro" id="IPR000836">
    <property type="entry name" value="PRTase_dom"/>
</dbReference>
<feature type="region of interest" description="Disordered" evidence="1">
    <location>
        <begin position="212"/>
        <end position="233"/>
    </location>
</feature>
<comment type="caution">
    <text evidence="3">The sequence shown here is derived from an EMBL/GenBank/DDBJ whole genome shotgun (WGS) entry which is preliminary data.</text>
</comment>
<dbReference type="GO" id="GO:0016757">
    <property type="term" value="F:glycosyltransferase activity"/>
    <property type="evidence" value="ECO:0007669"/>
    <property type="project" value="UniProtKB-KW"/>
</dbReference>
<dbReference type="InterPro" id="IPR029057">
    <property type="entry name" value="PRTase-like"/>
</dbReference>
<name>A0A3E0X1F9_9GAMM</name>
<reference evidence="4" key="1">
    <citation type="submission" date="2017-05" db="EMBL/GenBank/DDBJ databases">
        <authorList>
            <person name="Sharma S."/>
            <person name="Sidhu C."/>
            <person name="Pinnaka A.K."/>
        </authorList>
    </citation>
    <scope>NUCLEOTIDE SEQUENCE [LARGE SCALE GENOMIC DNA]</scope>
    <source>
        <strain evidence="4">AK93</strain>
    </source>
</reference>